<dbReference type="GO" id="GO:0003677">
    <property type="term" value="F:DNA binding"/>
    <property type="evidence" value="ECO:0007669"/>
    <property type="project" value="InterPro"/>
</dbReference>
<dbReference type="AlphaFoldDB" id="A0A1F6G913"/>
<accession>A0A1F6G913</accession>
<evidence type="ECO:0000256" key="1">
    <source>
        <dbReference type="ARBA" id="ARBA00022478"/>
    </source>
</evidence>
<evidence type="ECO:0000256" key="2">
    <source>
        <dbReference type="ARBA" id="ARBA00023163"/>
    </source>
</evidence>
<evidence type="ECO:0000313" key="3">
    <source>
        <dbReference type="EMBL" id="OGG94614.1"/>
    </source>
</evidence>
<protein>
    <recommendedName>
        <fullName evidence="5">DNA-directed RNA polymerase subunit omega</fullName>
    </recommendedName>
</protein>
<dbReference type="Proteomes" id="UP000178449">
    <property type="component" value="Unassembled WGS sequence"/>
</dbReference>
<dbReference type="GO" id="GO:0006351">
    <property type="term" value="P:DNA-templated transcription"/>
    <property type="evidence" value="ECO:0007669"/>
    <property type="project" value="InterPro"/>
</dbReference>
<proteinExistence type="predicted"/>
<dbReference type="SUPFAM" id="SSF63562">
    <property type="entry name" value="RPB6/omega subunit-like"/>
    <property type="match status" value="1"/>
</dbReference>
<evidence type="ECO:0008006" key="5">
    <source>
        <dbReference type="Google" id="ProtNLM"/>
    </source>
</evidence>
<gene>
    <name evidence="3" type="ORF">A2527_05360</name>
</gene>
<name>A0A1F6G913_9PROT</name>
<keyword evidence="2" id="KW-0804">Transcription</keyword>
<keyword evidence="1" id="KW-0240">DNA-directed RNA polymerase</keyword>
<dbReference type="STRING" id="1817772.A2527_05360"/>
<dbReference type="Gene3D" id="3.90.940.10">
    <property type="match status" value="1"/>
</dbReference>
<sequence length="86" mass="9963">MKKNYLDLIEEYKFETPLSQFEKVLVLSSRAKDIYSGKSCMVSGLEGRKPTTKAQYEMLTDLIEPVITDKIETPEDYDFDEEEDEG</sequence>
<dbReference type="GO" id="GO:0003899">
    <property type="term" value="F:DNA-directed RNA polymerase activity"/>
    <property type="evidence" value="ECO:0007669"/>
    <property type="project" value="InterPro"/>
</dbReference>
<comment type="caution">
    <text evidence="3">The sequence shown here is derived from an EMBL/GenBank/DDBJ whole genome shotgun (WGS) entry which is preliminary data.</text>
</comment>
<dbReference type="EMBL" id="MFNE01000036">
    <property type="protein sequence ID" value="OGG94614.1"/>
    <property type="molecule type" value="Genomic_DNA"/>
</dbReference>
<organism evidence="3 4">
    <name type="scientific">Candidatus Lambdaproteobacteria bacterium RIFOXYD2_FULL_50_16</name>
    <dbReference type="NCBI Taxonomy" id="1817772"/>
    <lineage>
        <taxon>Bacteria</taxon>
        <taxon>Pseudomonadati</taxon>
        <taxon>Pseudomonadota</taxon>
        <taxon>Candidatus Lambdaproteobacteria</taxon>
    </lineage>
</organism>
<dbReference type="InterPro" id="IPR036161">
    <property type="entry name" value="RPB6/omega-like_sf"/>
</dbReference>
<reference evidence="3 4" key="1">
    <citation type="journal article" date="2016" name="Nat. Commun.">
        <title>Thousands of microbial genomes shed light on interconnected biogeochemical processes in an aquifer system.</title>
        <authorList>
            <person name="Anantharaman K."/>
            <person name="Brown C.T."/>
            <person name="Hug L.A."/>
            <person name="Sharon I."/>
            <person name="Castelle C.J."/>
            <person name="Probst A.J."/>
            <person name="Thomas B.C."/>
            <person name="Singh A."/>
            <person name="Wilkins M.J."/>
            <person name="Karaoz U."/>
            <person name="Brodie E.L."/>
            <person name="Williams K.H."/>
            <person name="Hubbard S.S."/>
            <person name="Banfield J.F."/>
        </authorList>
    </citation>
    <scope>NUCLEOTIDE SEQUENCE [LARGE SCALE GENOMIC DNA]</scope>
</reference>
<dbReference type="GO" id="GO:0000428">
    <property type="term" value="C:DNA-directed RNA polymerase complex"/>
    <property type="evidence" value="ECO:0007669"/>
    <property type="project" value="UniProtKB-KW"/>
</dbReference>
<evidence type="ECO:0000313" key="4">
    <source>
        <dbReference type="Proteomes" id="UP000178449"/>
    </source>
</evidence>